<keyword evidence="5" id="KW-0539">Nucleus</keyword>
<feature type="compositionally biased region" description="Polar residues" evidence="7">
    <location>
        <begin position="2017"/>
        <end position="2038"/>
    </location>
</feature>
<evidence type="ECO:0000313" key="10">
    <source>
        <dbReference type="Proteomes" id="UP000264800"/>
    </source>
</evidence>
<feature type="compositionally biased region" description="Basic and acidic residues" evidence="7">
    <location>
        <begin position="2071"/>
        <end position="2080"/>
    </location>
</feature>
<dbReference type="STRING" id="37003.ENSKMAP00000003734"/>
<evidence type="ECO:0000256" key="1">
    <source>
        <dbReference type="ARBA" id="ARBA00004123"/>
    </source>
</evidence>
<dbReference type="PANTHER" id="PTHR22928">
    <property type="entry name" value="TELOMERE-ASSOCIATED PROTEIN RIF1"/>
    <property type="match status" value="1"/>
</dbReference>
<feature type="compositionally biased region" description="Basic and acidic residues" evidence="7">
    <location>
        <begin position="1527"/>
        <end position="1545"/>
    </location>
</feature>
<evidence type="ECO:0000256" key="5">
    <source>
        <dbReference type="ARBA" id="ARBA00023242"/>
    </source>
</evidence>
<feature type="compositionally biased region" description="Basic and acidic residues" evidence="7">
    <location>
        <begin position="1410"/>
        <end position="1422"/>
    </location>
</feature>
<name>A0A3Q2ZZ95_KRYMA</name>
<feature type="compositionally biased region" description="Polar residues" evidence="7">
    <location>
        <begin position="1957"/>
        <end position="1979"/>
    </location>
</feature>
<feature type="compositionally biased region" description="Polar residues" evidence="7">
    <location>
        <begin position="399"/>
        <end position="409"/>
    </location>
</feature>
<dbReference type="CDD" id="cd14267">
    <property type="entry name" value="Rif1_CTD_C-II_like"/>
    <property type="match status" value="1"/>
</dbReference>
<feature type="region of interest" description="Disordered" evidence="7">
    <location>
        <begin position="2060"/>
        <end position="2106"/>
    </location>
</feature>
<dbReference type="GeneID" id="108238844"/>
<evidence type="ECO:0000256" key="7">
    <source>
        <dbReference type="SAM" id="MobiDB-lite"/>
    </source>
</evidence>
<feature type="domain" description="Telomere-associated protein Rif1 N-terminal" evidence="8">
    <location>
        <begin position="27"/>
        <end position="365"/>
    </location>
</feature>
<feature type="compositionally biased region" description="Polar residues" evidence="7">
    <location>
        <begin position="1343"/>
        <end position="1353"/>
    </location>
</feature>
<feature type="compositionally biased region" description="Basic and acidic residues" evidence="7">
    <location>
        <begin position="1138"/>
        <end position="1151"/>
    </location>
</feature>
<feature type="compositionally biased region" description="Polar residues" evidence="7">
    <location>
        <begin position="1990"/>
        <end position="2001"/>
    </location>
</feature>
<feature type="compositionally biased region" description="Basic and acidic residues" evidence="7">
    <location>
        <begin position="1573"/>
        <end position="1595"/>
    </location>
</feature>
<feature type="compositionally biased region" description="Acidic residues" evidence="7">
    <location>
        <begin position="1596"/>
        <end position="1607"/>
    </location>
</feature>
<evidence type="ECO:0000256" key="2">
    <source>
        <dbReference type="ARBA" id="ARBA00004574"/>
    </source>
</evidence>
<dbReference type="GO" id="GO:0005634">
    <property type="term" value="C:nucleus"/>
    <property type="evidence" value="ECO:0007669"/>
    <property type="project" value="UniProtKB-SubCell"/>
</dbReference>
<feature type="compositionally biased region" description="Low complexity" evidence="7">
    <location>
        <begin position="376"/>
        <end position="390"/>
    </location>
</feature>
<dbReference type="OrthoDB" id="5399929at2759"/>
<dbReference type="Ensembl" id="ENSKMAT00000003806.1">
    <property type="protein sequence ID" value="ENSKMAP00000003734.1"/>
    <property type="gene ID" value="ENSKMAG00000002852.1"/>
</dbReference>
<feature type="compositionally biased region" description="Polar residues" evidence="7">
    <location>
        <begin position="1397"/>
        <end position="1409"/>
    </location>
</feature>
<dbReference type="Gene3D" id="1.25.10.10">
    <property type="entry name" value="Leucine-rich Repeat Variant"/>
    <property type="match status" value="1"/>
</dbReference>
<dbReference type="GO" id="GO:0140445">
    <property type="term" value="C:chromosome, telomeric repeat region"/>
    <property type="evidence" value="ECO:0007669"/>
    <property type="project" value="TreeGrafter"/>
</dbReference>
<evidence type="ECO:0000256" key="3">
    <source>
        <dbReference type="ARBA" id="ARBA00022454"/>
    </source>
</evidence>
<keyword evidence="3" id="KW-0158">Chromosome</keyword>
<organism evidence="9 10">
    <name type="scientific">Kryptolebias marmoratus</name>
    <name type="common">Mangrove killifish</name>
    <name type="synonym">Rivulus marmoratus</name>
    <dbReference type="NCBI Taxonomy" id="37003"/>
    <lineage>
        <taxon>Eukaryota</taxon>
        <taxon>Metazoa</taxon>
        <taxon>Chordata</taxon>
        <taxon>Craniata</taxon>
        <taxon>Vertebrata</taxon>
        <taxon>Euteleostomi</taxon>
        <taxon>Actinopterygii</taxon>
        <taxon>Neopterygii</taxon>
        <taxon>Teleostei</taxon>
        <taxon>Neoteleostei</taxon>
        <taxon>Acanthomorphata</taxon>
        <taxon>Ovalentaria</taxon>
        <taxon>Atherinomorphae</taxon>
        <taxon>Cyprinodontiformes</taxon>
        <taxon>Rivulidae</taxon>
        <taxon>Kryptolebias</taxon>
    </lineage>
</organism>
<evidence type="ECO:0000259" key="8">
    <source>
        <dbReference type="Pfam" id="PF12231"/>
    </source>
</evidence>
<comment type="subcellular location">
    <subcellularLocation>
        <location evidence="2">Chromosome</location>
        <location evidence="2">Telomere</location>
    </subcellularLocation>
    <subcellularLocation>
        <location evidence="1">Nucleus</location>
    </subcellularLocation>
</comment>
<dbReference type="InterPro" id="IPR022031">
    <property type="entry name" value="Rif1_N"/>
</dbReference>
<feature type="compositionally biased region" description="Polar residues" evidence="7">
    <location>
        <begin position="1423"/>
        <end position="1438"/>
    </location>
</feature>
<feature type="compositionally biased region" description="Polar residues" evidence="7">
    <location>
        <begin position="1223"/>
        <end position="1265"/>
    </location>
</feature>
<dbReference type="Pfam" id="PF12231">
    <property type="entry name" value="Rif1_N"/>
    <property type="match status" value="1"/>
</dbReference>
<proteinExistence type="predicted"/>
<feature type="compositionally biased region" description="Acidic residues" evidence="7">
    <location>
        <begin position="1794"/>
        <end position="1806"/>
    </location>
</feature>
<evidence type="ECO:0000313" key="9">
    <source>
        <dbReference type="Ensembl" id="ENSKMAP00000003734.1"/>
    </source>
</evidence>
<dbReference type="OMA" id="NMRSTDY"/>
<feature type="compositionally biased region" description="Polar residues" evidence="7">
    <location>
        <begin position="1510"/>
        <end position="1526"/>
    </location>
</feature>
<feature type="region of interest" description="Disordered" evidence="7">
    <location>
        <begin position="1116"/>
        <end position="2041"/>
    </location>
</feature>
<feature type="region of interest" description="Disordered" evidence="7">
    <location>
        <begin position="2232"/>
        <end position="2289"/>
    </location>
</feature>
<evidence type="ECO:0000256" key="4">
    <source>
        <dbReference type="ARBA" id="ARBA00022895"/>
    </source>
</evidence>
<feature type="compositionally biased region" description="Basic and acidic residues" evidence="7">
    <location>
        <begin position="1750"/>
        <end position="1762"/>
    </location>
</feature>
<dbReference type="GO" id="GO:0000723">
    <property type="term" value="P:telomere maintenance"/>
    <property type="evidence" value="ECO:0007669"/>
    <property type="project" value="TreeGrafter"/>
</dbReference>
<feature type="compositionally biased region" description="Basic and acidic residues" evidence="7">
    <location>
        <begin position="1280"/>
        <end position="1311"/>
    </location>
</feature>
<evidence type="ECO:0000256" key="6">
    <source>
        <dbReference type="ARBA" id="ARBA00023306"/>
    </source>
</evidence>
<feature type="region of interest" description="Disordered" evidence="7">
    <location>
        <begin position="375"/>
        <end position="409"/>
    </location>
</feature>
<dbReference type="SUPFAM" id="SSF48371">
    <property type="entry name" value="ARM repeat"/>
    <property type="match status" value="1"/>
</dbReference>
<sequence length="2345" mass="256368">MMATAGPSNMAAFLPLLETLEDGTAGQSEQIDAYLTIANRLSGEEGRQFLPAVEKDFSRFGKAILVHLTSPSAELSQAALQALGFCVYHSHVVAGVPEVFAAQILSTLCSLVMKATDKNTCTRALWVISKQNFPACIVAKNVPAVLSALESVWNREDIQSAVMEHEALNVVIRMLEQVPTEMGDGAVTWAKLVVPLVVHSASKVRLRAAAALEMGIPLLLAKQTEVSAVIEPMMSSKLIPELQKLFMSKNETYVLKLWPLFVKLLGKLLHRGGPFINSLLHLEELGFRSSSPTIKKIAFIAWKSLIDNFALNPDILCSAKRIKLLMQPLISIHVRAEALLLTKVEVWWYLAVQLGPNLFSNFDQVSVPLLQSTIGSDSSSSVPNTPSRVSQNGAVAPSTPKSAGNSSLNSSAVTSRMSLNSSMHVSPSFSSIQLLGLEMLLHYFQGPEVVASAAKHKLILNLEPLKHLLLSGAVSFLKHAAVLISSIKDGFISVGKEAPESLLVIIWTSLVRFVNLSIESGSKKDRQGCEVLTLMLQALQSIVVSEGLPADRVLVLFEATVKGLPQRVLGSASYQVGKMDVLNGTPSLFLIQLLFNSSMLPAYVEAEKFFHCLQTLVTCSLSGPTSPLAFAESVLGTISHSAGSLQNKEQLWRMWSSIVSPLTDTVTQSNEVNQGDALEHNFSAIHSALMFPITHLLCGDILPQAAQKSMLSSWSKLYKVFARCSALVVTAGENICCEELCAKVAAAVDREALAVPSTLNFVASILHVMVECVDFSPYTPHFQQQKKSPHTPMNWTRKQNKALGNLSTFHSLLVQCLQVHLESPEALSEATGSALVSVLSALFNNLALVDAVKEALNFLIQPLALFYKQAETPRFTSHLLEKLEKLLSEVLGCLQKCSALAHDDELLALLSPLLCVLFPHKNKHLRSLVMQFWNATFTNAVSLSYPEEMRPVLSQVKQKTPIILPGFEAVSVPDELSGTYSNESSQMETRLSGMPVSSSVKEPLLNDVAEMDTKSFIKMSKPVSTKLDFGSPKPPRKKVLEEEASIDFVFIPPETKERVLTEHQKEVKRTKRVDIPAMYNNLDASLDTTVFTQYTQSQEDSLTEKVPAEQDDIKEASEEDLQKDEQMEEDAEVLSEETQDHTGLKHVERTIENLPQEEIVPDSANVSTEDNTTAEKADNADKDGTNPDTSISSDLVFGTPQKPNSRRQSFITLEKYGEGKPATPSSVSSFTGPLVKTSNSPDHSNNNTLSTEASLMCTSPNSEDSAQVEKISSETFMSESPRRPRDSKIKSEPVRLIERLPGDSPEDKDIIPDTQTGCNESTTVAEEIKPSSQEEDSEPMADGSQSSLSQMSPDEQRPPRGHRVRAQLPGEVSEEHGARNVHLKRKHSGEGLKRESLQTTQSRPNTRSKQAAEENRGKDRLRSWSQGNSRELSQTNSQGKHRKKIKFFSSSGDFLDSPETLSSPEGQSQKRRGRYRKTPKETETTGEKSKEDSSQLVVGVLNLKNEQDSDSQTDSQEVIFSPQTDSMHQDPIVKTKKDEKPKEESNAVTSSPQWEVQSQEKDFQEVTSLANDYQDKTTKKLESEEMKTDKCKTTEALEEDLSQDDSQEMPSSSDGHTRCRSTQSQSLSEEAESEDKGDRIASKRRRRSSLALLATVTPPEAGSGSRTRRSKVSESSPSSTPNSSQSLESSRSESSQGRGRYSRRKASPASGASLESTESEPSEILENSPTPKRRGRKPRASLQSPLVPKSVEEKSGPEKSDASQKTGIQKLGANVNVESPETQGVQILQQVRDDIEEQGKEEEEELPMVTETQSVFTVGLRTDDTKQSTKSPGNTEQSKSDTDGDSGSSQDRDVFEPVGLGSKQTEDPCLSSDGPLLPLNEKLQAAEPSEKKVEVLAPDGQRKESESGNQDLSGAQEEARVGDLQSQKCADVKGNDEQSTSNLPSEGTAEEDICAQENKSSGSSAMENEEQTNAVNMESSDAAPADCNPSEPSEATIQDTPVKQKELEAVTGPDVGQSPSNGQTKGTWSPSASPSTSILKKGQKRLMEVENTSPLVKSRRVSFANPIQHQEVADDIDRRTAVRTSSPRRSKGSSVPQPKDDTTPVKLTSLRNLHSPSYKRSKKCLISEMIQEPRAAPVDCIYPALLGCPAPVEAVLTQISSTMWSRGFGLLVRSRKIKTVGDLSALAPADIKTLPIRSPKISNVKKALKIYEQQRKGRGGGDELKTFDETEMTTSEMEDGGGPPNQDEEERTTGETLATELMDEPSSAHVDSRATQTDGADGERSAEAALPSEVEALSRRMTLLELGHCPPQQLVQMHHQLGDMMGRLMSELQTRLCQRGAHHTD</sequence>
<dbReference type="CTD" id="55183"/>
<keyword evidence="10" id="KW-1185">Reference proteome</keyword>
<feature type="compositionally biased region" description="Low complexity" evidence="7">
    <location>
        <begin position="1673"/>
        <end position="1699"/>
    </location>
</feature>
<feature type="compositionally biased region" description="Polar residues" evidence="7">
    <location>
        <begin position="1201"/>
        <end position="1211"/>
    </location>
</feature>
<keyword evidence="4" id="KW-0779">Telomere</keyword>
<dbReference type="Proteomes" id="UP000264800">
    <property type="component" value="Unplaced"/>
</dbReference>
<feature type="compositionally biased region" description="Basic and acidic residues" evidence="7">
    <location>
        <begin position="1478"/>
        <end position="1493"/>
    </location>
</feature>
<keyword evidence="6" id="KW-0131">Cell cycle</keyword>
<feature type="compositionally biased region" description="Basic and acidic residues" evidence="7">
    <location>
        <begin position="1888"/>
        <end position="1906"/>
    </location>
</feature>
<feature type="compositionally biased region" description="Polar residues" evidence="7">
    <location>
        <begin position="1313"/>
        <end position="1324"/>
    </location>
</feature>
<dbReference type="PANTHER" id="PTHR22928:SF3">
    <property type="entry name" value="TELOMERE-ASSOCIATED PROTEIN RIF1"/>
    <property type="match status" value="1"/>
</dbReference>
<accession>A0A3Q2ZZ95</accession>
<reference evidence="9" key="2">
    <citation type="submission" date="2025-09" db="UniProtKB">
        <authorList>
            <consortium name="Ensembl"/>
        </authorList>
    </citation>
    <scope>IDENTIFICATION</scope>
</reference>
<feature type="compositionally biased region" description="Polar residues" evidence="7">
    <location>
        <begin position="1776"/>
        <end position="1789"/>
    </location>
</feature>
<feature type="compositionally biased region" description="Acidic residues" evidence="7">
    <location>
        <begin position="1117"/>
        <end position="1137"/>
    </location>
</feature>
<feature type="compositionally biased region" description="Basic and acidic residues" evidence="7">
    <location>
        <begin position="1173"/>
        <end position="1185"/>
    </location>
</feature>
<dbReference type="GeneTree" id="ENSGT00390000012204"/>
<reference evidence="9" key="1">
    <citation type="submission" date="2025-08" db="UniProtKB">
        <authorList>
            <consortium name="Ensembl"/>
        </authorList>
    </citation>
    <scope>IDENTIFICATION</scope>
</reference>
<dbReference type="InterPro" id="IPR016024">
    <property type="entry name" value="ARM-type_fold"/>
</dbReference>
<dbReference type="RefSeq" id="XP_017276656.1">
    <property type="nucleotide sequence ID" value="XM_017421167.3"/>
</dbReference>
<feature type="compositionally biased region" description="Polar residues" evidence="7">
    <location>
        <begin position="1546"/>
        <end position="1557"/>
    </location>
</feature>
<dbReference type="InterPro" id="IPR011989">
    <property type="entry name" value="ARM-like"/>
</dbReference>
<protein>
    <submittedName>
        <fullName evidence="9">Replication timing regulatory factor 1</fullName>
    </submittedName>
</protein>